<protein>
    <submittedName>
        <fullName evidence="2">Uncharacterized protein</fullName>
    </submittedName>
</protein>
<evidence type="ECO:0000313" key="2">
    <source>
        <dbReference type="EMBL" id="KAG7366727.1"/>
    </source>
</evidence>
<feature type="region of interest" description="Disordered" evidence="1">
    <location>
        <begin position="1"/>
        <end position="45"/>
    </location>
</feature>
<sequence>MKTRLWCKHGSASASEQSCRDPPDTVTSDDGSSTSMSSNASAASPAPDEVLLHRFLRRSSPRLSFASSRRNDNLEEENKNHSPVAKRFVIRRFSESQNVIVRKSCSSKRVMLMLLFGTLVAFLTAKSRERKKKFVGPLKSASYLRDRPIRWPKPKVVVLPGPHLTETTYTQTCMGRWTTNLPQPLLEDWLWAVPESSKFKTHNLLSQGAVKNFSPLFGLLSGQKAFVFQQSHPAVSQQAMKIYKEAISEAWQDGKRIVYGSEEIDFATSDLDSVDPEKVMDGVFDILPWNQESRLLQKKDLEVVILHKGSRLEHLLELWQDVELDGGSFRKFLSERTEILSTTDGLGLAKKFLERDVRISIIDTNGVESLKHTNICHILSCDILGVRCSEDVVDAVKRGGDDISRRFIGFHPSPPGDLDLKHEEMDAIERIMSEYDCGLRGVLEKYSQKTRLLYQKDLFSKCNPSGSPERPFSWVISEIIKIVDPLGGDMHTPRAPEEVAEVLSTPSVVIFPGPHGVSSSNLQRCFSKWGSRENPLIGNWIWAAPNPNDLPLVNLRKFGAHKAFAPYFAMLSGQKSFYNDTTIDIDHQKVIDLYRTSILEAWRGGWRLLIGSEEMDWAVSMIETMDTSKILEGVFDILPMGNHEGSRKLQIDEIVAVIPYDADRVEHLRSIWYGTSKASGLSFRSFLLQMGNMFSTSNTLGLVKAYLDRGIRTVVADMSGIKALNNGEANGCHVVACEVMGESFNSEKLRLNDSIDVSSLDARITDGFRVDFDDRSMPVEEMVKIQAIILEYECGLRDVLLDYERSGKFKVLHQRKLFLGCPESPQRRRFSWMIREIRRIAAGVMQSSHV</sequence>
<accession>A0A9K3LR29</accession>
<proteinExistence type="predicted"/>
<organism evidence="2 3">
    <name type="scientific">Nitzschia inconspicua</name>
    <dbReference type="NCBI Taxonomy" id="303405"/>
    <lineage>
        <taxon>Eukaryota</taxon>
        <taxon>Sar</taxon>
        <taxon>Stramenopiles</taxon>
        <taxon>Ochrophyta</taxon>
        <taxon>Bacillariophyta</taxon>
        <taxon>Bacillariophyceae</taxon>
        <taxon>Bacillariophycidae</taxon>
        <taxon>Bacillariales</taxon>
        <taxon>Bacillariaceae</taxon>
        <taxon>Nitzschia</taxon>
    </lineage>
</organism>
<reference evidence="2" key="2">
    <citation type="submission" date="2021-04" db="EMBL/GenBank/DDBJ databases">
        <authorList>
            <person name="Podell S."/>
        </authorList>
    </citation>
    <scope>NUCLEOTIDE SEQUENCE</scope>
    <source>
        <strain evidence="2">Hildebrandi</strain>
    </source>
</reference>
<dbReference type="OrthoDB" id="48281at2759"/>
<keyword evidence="3" id="KW-1185">Reference proteome</keyword>
<gene>
    <name evidence="2" type="ORF">IV203_029397</name>
</gene>
<reference evidence="2" key="1">
    <citation type="journal article" date="2021" name="Sci. Rep.">
        <title>Diploid genomic architecture of Nitzschia inconspicua, an elite biomass production diatom.</title>
        <authorList>
            <person name="Oliver A."/>
            <person name="Podell S."/>
            <person name="Pinowska A."/>
            <person name="Traller J.C."/>
            <person name="Smith S.R."/>
            <person name="McClure R."/>
            <person name="Beliaev A."/>
            <person name="Bohutskyi P."/>
            <person name="Hill E.A."/>
            <person name="Rabines A."/>
            <person name="Zheng H."/>
            <person name="Allen L.Z."/>
            <person name="Kuo A."/>
            <person name="Grigoriev I.V."/>
            <person name="Allen A.E."/>
            <person name="Hazlebeck D."/>
            <person name="Allen E.E."/>
        </authorList>
    </citation>
    <scope>NUCLEOTIDE SEQUENCE</scope>
    <source>
        <strain evidence="2">Hildebrandi</strain>
    </source>
</reference>
<evidence type="ECO:0000313" key="3">
    <source>
        <dbReference type="Proteomes" id="UP000693970"/>
    </source>
</evidence>
<dbReference type="AlphaFoldDB" id="A0A9K3LR29"/>
<feature type="compositionally biased region" description="Low complexity" evidence="1">
    <location>
        <begin position="24"/>
        <end position="45"/>
    </location>
</feature>
<name>A0A9K3LR29_9STRA</name>
<dbReference type="EMBL" id="JAGRRH010000007">
    <property type="protein sequence ID" value="KAG7366727.1"/>
    <property type="molecule type" value="Genomic_DNA"/>
</dbReference>
<dbReference type="Proteomes" id="UP000693970">
    <property type="component" value="Unassembled WGS sequence"/>
</dbReference>
<evidence type="ECO:0000256" key="1">
    <source>
        <dbReference type="SAM" id="MobiDB-lite"/>
    </source>
</evidence>
<comment type="caution">
    <text evidence="2">The sequence shown here is derived from an EMBL/GenBank/DDBJ whole genome shotgun (WGS) entry which is preliminary data.</text>
</comment>